<reference evidence="2 3" key="1">
    <citation type="submission" date="2019-01" db="EMBL/GenBank/DDBJ databases">
        <title>Lactibacter flavus gen. nov., sp. nov., a novel bacterium of the family Propionibacteriaceae isolated from raw milk and dairy products.</title>
        <authorList>
            <person name="Huptas C."/>
            <person name="Wenning M."/>
            <person name="Breitenwieser F."/>
            <person name="Doll E."/>
            <person name="Von Neubeck M."/>
            <person name="Busse H.-J."/>
            <person name="Scherer S."/>
        </authorList>
    </citation>
    <scope>NUCLEOTIDE SEQUENCE [LARGE SCALE GENOMIC DNA]</scope>
    <source>
        <strain evidence="2 3">DSM 22130</strain>
    </source>
</reference>
<comment type="caution">
    <text evidence="2">The sequence shown here is derived from an EMBL/GenBank/DDBJ whole genome shotgun (WGS) entry which is preliminary data.</text>
</comment>
<evidence type="ECO:0000256" key="1">
    <source>
        <dbReference type="ARBA" id="ARBA00022801"/>
    </source>
</evidence>
<dbReference type="AlphaFoldDB" id="A0A4Q9KMD1"/>
<dbReference type="PANTHER" id="PTHR46517">
    <property type="entry name" value="FRUCTOSE-2,6-BISPHOSPHATASE TIGAR"/>
    <property type="match status" value="1"/>
</dbReference>
<dbReference type="GO" id="GO:0005829">
    <property type="term" value="C:cytosol"/>
    <property type="evidence" value="ECO:0007669"/>
    <property type="project" value="TreeGrafter"/>
</dbReference>
<name>A0A4Q9KMD1_PROTD</name>
<dbReference type="SUPFAM" id="SSF53254">
    <property type="entry name" value="Phosphoglycerate mutase-like"/>
    <property type="match status" value="1"/>
</dbReference>
<organism evidence="2 3">
    <name type="scientific">Propioniciclava tarda</name>
    <dbReference type="NCBI Taxonomy" id="433330"/>
    <lineage>
        <taxon>Bacteria</taxon>
        <taxon>Bacillati</taxon>
        <taxon>Actinomycetota</taxon>
        <taxon>Actinomycetes</taxon>
        <taxon>Propionibacteriales</taxon>
        <taxon>Propionibacteriaceae</taxon>
        <taxon>Propioniciclava</taxon>
    </lineage>
</organism>
<dbReference type="InterPro" id="IPR029033">
    <property type="entry name" value="His_PPase_superfam"/>
</dbReference>
<evidence type="ECO:0000313" key="2">
    <source>
        <dbReference type="EMBL" id="TBT95692.1"/>
    </source>
</evidence>
<dbReference type="Pfam" id="PF00300">
    <property type="entry name" value="His_Phos_1"/>
    <property type="match status" value="1"/>
</dbReference>
<dbReference type="EMBL" id="SDMR01000003">
    <property type="protein sequence ID" value="TBT95692.1"/>
    <property type="molecule type" value="Genomic_DNA"/>
</dbReference>
<dbReference type="GO" id="GO:0004331">
    <property type="term" value="F:fructose-2,6-bisphosphate 2-phosphatase activity"/>
    <property type="evidence" value="ECO:0007669"/>
    <property type="project" value="TreeGrafter"/>
</dbReference>
<dbReference type="RefSeq" id="WP_131171344.1">
    <property type="nucleotide sequence ID" value="NZ_FXTL01000003.1"/>
</dbReference>
<dbReference type="PANTHER" id="PTHR46517:SF1">
    <property type="entry name" value="FRUCTOSE-2,6-BISPHOSPHATASE TIGAR"/>
    <property type="match status" value="1"/>
</dbReference>
<dbReference type="Gene3D" id="3.40.50.1240">
    <property type="entry name" value="Phosphoglycerate mutase-like"/>
    <property type="match status" value="1"/>
</dbReference>
<dbReference type="CDD" id="cd07067">
    <property type="entry name" value="HP_PGM_like"/>
    <property type="match status" value="1"/>
</dbReference>
<keyword evidence="1" id="KW-0378">Hydrolase</keyword>
<evidence type="ECO:0000313" key="3">
    <source>
        <dbReference type="Proteomes" id="UP000291933"/>
    </source>
</evidence>
<dbReference type="InterPro" id="IPR013078">
    <property type="entry name" value="His_Pase_superF_clade-1"/>
</dbReference>
<sequence>MLLYLVRHGRTSSNVAGLLDTAHPGAPLDEVGLAQAEALVGRLNGVRLDAVYTSDIVRAVQTGTPLASARDLPLATLAGLREIPAGDQEMLAEWTHYIDVLRAWGLGEPERRRPGGEDAHEFFGRFDGAVQTIADAGHEAVALVSHGAALRTWLSGRVEGLTPIDVAHRHLGNTAIVTLCGEPGAWFLDSWDEGVHHDTPHVTPKRAE</sequence>
<dbReference type="GO" id="GO:0045820">
    <property type="term" value="P:negative regulation of glycolytic process"/>
    <property type="evidence" value="ECO:0007669"/>
    <property type="project" value="TreeGrafter"/>
</dbReference>
<protein>
    <submittedName>
        <fullName evidence="2">Histidine phosphatase family protein</fullName>
    </submittedName>
</protein>
<accession>A0A4Q9KMD1</accession>
<dbReference type="Proteomes" id="UP000291933">
    <property type="component" value="Unassembled WGS sequence"/>
</dbReference>
<dbReference type="InterPro" id="IPR051695">
    <property type="entry name" value="Phosphoglycerate_Mutase"/>
</dbReference>
<keyword evidence="3" id="KW-1185">Reference proteome</keyword>
<proteinExistence type="predicted"/>
<dbReference type="GO" id="GO:0043456">
    <property type="term" value="P:regulation of pentose-phosphate shunt"/>
    <property type="evidence" value="ECO:0007669"/>
    <property type="project" value="TreeGrafter"/>
</dbReference>
<dbReference type="SMART" id="SM00855">
    <property type="entry name" value="PGAM"/>
    <property type="match status" value="1"/>
</dbReference>
<dbReference type="OrthoDB" id="9793115at2"/>
<gene>
    <name evidence="2" type="ORF">ET996_04410</name>
</gene>